<keyword evidence="2" id="KW-1185">Reference proteome</keyword>
<gene>
    <name evidence="1" type="ORF">CCR94_12720</name>
</gene>
<name>A0A2S6N6V6_9HYPH</name>
<evidence type="ECO:0000313" key="2">
    <source>
        <dbReference type="Proteomes" id="UP000239089"/>
    </source>
</evidence>
<reference evidence="1 2" key="1">
    <citation type="journal article" date="2018" name="Arch. Microbiol.">
        <title>New insights into the metabolic potential of the phototrophic purple bacterium Rhodopila globiformis DSM 161(T) from its draft genome sequence and evidence for a vanadium-dependent nitrogenase.</title>
        <authorList>
            <person name="Imhoff J.F."/>
            <person name="Rahn T."/>
            <person name="Kunzel S."/>
            <person name="Neulinger S.C."/>
        </authorList>
    </citation>
    <scope>NUCLEOTIDE SEQUENCE [LARGE SCALE GENOMIC DNA]</scope>
    <source>
        <strain evidence="1 2">DSM 16996</strain>
    </source>
</reference>
<dbReference type="EMBL" id="NHSJ01000081">
    <property type="protein sequence ID" value="PPQ30334.1"/>
    <property type="molecule type" value="Genomic_DNA"/>
</dbReference>
<dbReference type="Proteomes" id="UP000239089">
    <property type="component" value="Unassembled WGS sequence"/>
</dbReference>
<comment type="caution">
    <text evidence="1">The sequence shown here is derived from an EMBL/GenBank/DDBJ whole genome shotgun (WGS) entry which is preliminary data.</text>
</comment>
<organism evidence="1 2">
    <name type="scientific">Rhodoblastus sphagnicola</name>
    <dbReference type="NCBI Taxonomy" id="333368"/>
    <lineage>
        <taxon>Bacteria</taxon>
        <taxon>Pseudomonadati</taxon>
        <taxon>Pseudomonadota</taxon>
        <taxon>Alphaproteobacteria</taxon>
        <taxon>Hyphomicrobiales</taxon>
        <taxon>Rhodoblastaceae</taxon>
        <taxon>Rhodoblastus</taxon>
    </lineage>
</organism>
<sequence>MRREVSGANMTSEEKFHGVVVGSGALRKARDEVMIGAMSQAAYSAFRANPPTLERPVERRGAVRAALVAA</sequence>
<accession>A0A2S6N6V6</accession>
<protein>
    <submittedName>
        <fullName evidence="1">Uncharacterized protein</fullName>
    </submittedName>
</protein>
<dbReference type="AlphaFoldDB" id="A0A2S6N6V6"/>
<proteinExistence type="predicted"/>
<evidence type="ECO:0000313" key="1">
    <source>
        <dbReference type="EMBL" id="PPQ30334.1"/>
    </source>
</evidence>